<evidence type="ECO:0000256" key="2">
    <source>
        <dbReference type="ARBA" id="ARBA00002790"/>
    </source>
</evidence>
<keyword evidence="6 12" id="KW-0819">tRNA processing</keyword>
<dbReference type="PANTHER" id="PTHR11082">
    <property type="entry name" value="TRNA-DIHYDROURIDINE SYNTHASE"/>
    <property type="match status" value="1"/>
</dbReference>
<feature type="binding site" evidence="14">
    <location>
        <position position="175"/>
    </location>
    <ligand>
        <name>FMN</name>
        <dbReference type="ChEBI" id="CHEBI:58210"/>
    </ligand>
</feature>
<feature type="binding site" evidence="14">
    <location>
        <position position="77"/>
    </location>
    <ligand>
        <name>FMN</name>
        <dbReference type="ChEBI" id="CHEBI:58210"/>
    </ligand>
</feature>
<evidence type="ECO:0000313" key="17">
    <source>
        <dbReference type="Proteomes" id="UP000178599"/>
    </source>
</evidence>
<gene>
    <name evidence="16" type="ORF">A2390_01055</name>
</gene>
<accession>A0A1G2CL76</accession>
<evidence type="ECO:0000256" key="12">
    <source>
        <dbReference type="PIRNR" id="PIRNR006621"/>
    </source>
</evidence>
<feature type="active site" description="Proton donor" evidence="13">
    <location>
        <position position="107"/>
    </location>
</feature>
<evidence type="ECO:0000256" key="3">
    <source>
        <dbReference type="ARBA" id="ARBA00022555"/>
    </source>
</evidence>
<keyword evidence="5 12" id="KW-0288">FMN</keyword>
<comment type="caution">
    <text evidence="16">The sequence shown here is derived from an EMBL/GenBank/DDBJ whole genome shotgun (WGS) entry which is preliminary data.</text>
</comment>
<feature type="domain" description="DUS-like FMN-binding" evidence="15">
    <location>
        <begin position="18"/>
        <end position="319"/>
    </location>
</feature>
<dbReference type="EMBL" id="MHLE01000041">
    <property type="protein sequence ID" value="OGZ02154.1"/>
    <property type="molecule type" value="Genomic_DNA"/>
</dbReference>
<evidence type="ECO:0000256" key="4">
    <source>
        <dbReference type="ARBA" id="ARBA00022630"/>
    </source>
</evidence>
<dbReference type="InterPro" id="IPR001269">
    <property type="entry name" value="DUS_fam"/>
</dbReference>
<dbReference type="InterPro" id="IPR018517">
    <property type="entry name" value="tRNA_hU_synthase_CS"/>
</dbReference>
<evidence type="ECO:0000256" key="5">
    <source>
        <dbReference type="ARBA" id="ARBA00022643"/>
    </source>
</evidence>
<evidence type="ECO:0000256" key="11">
    <source>
        <dbReference type="ARBA" id="ARBA00048802"/>
    </source>
</evidence>
<protein>
    <recommendedName>
        <fullName evidence="12">tRNA-dihydrouridine synthase</fullName>
        <ecNumber evidence="12">1.3.1.-</ecNumber>
    </recommendedName>
</protein>
<evidence type="ECO:0000256" key="14">
    <source>
        <dbReference type="PIRSR" id="PIRSR006621-2"/>
    </source>
</evidence>
<sequence length="324" mass="36165">MKSNLGFWKKLKKPILALAPMADVTDSAFRQVILKRGKPSIFFTWFVSADGLSSKKGKKNLLKDLYFTESERPIVAQIFGAKPENIFQAAKLVKKLGFDGLDINMGCPDKKILKQGAGGALIKNPALAKEIILAAQKGAGNLPISVKTRLGFDSDILNEWLPVILKTNPAAITIHVRTVKELSGVPARWERIGEAVKIRNKYKSNALIIGNGDVKDLKDAFQKAKKYKADGIMLGRSAFGNPWIFNEKIKKENLSREKIFQALLEHALLFKKIYPRRNFAVMKKHFASYISGFSGAKEIRSRLMESKTASESVSVLKSFLERLK</sequence>
<comment type="catalytic activity">
    <reaction evidence="10">
        <text>a 5,6-dihydrouridine in tRNA + NADP(+) = a uridine in tRNA + NADPH + H(+)</text>
        <dbReference type="Rhea" id="RHEA:23624"/>
        <dbReference type="Rhea" id="RHEA-COMP:13339"/>
        <dbReference type="Rhea" id="RHEA-COMP:13887"/>
        <dbReference type="ChEBI" id="CHEBI:15378"/>
        <dbReference type="ChEBI" id="CHEBI:57783"/>
        <dbReference type="ChEBI" id="CHEBI:58349"/>
        <dbReference type="ChEBI" id="CHEBI:65315"/>
        <dbReference type="ChEBI" id="CHEBI:74443"/>
    </reaction>
</comment>
<evidence type="ECO:0000313" key="16">
    <source>
        <dbReference type="EMBL" id="OGZ02154.1"/>
    </source>
</evidence>
<keyword evidence="4 12" id="KW-0285">Flavoprotein</keyword>
<feature type="binding site" evidence="14">
    <location>
        <begin position="235"/>
        <end position="236"/>
    </location>
    <ligand>
        <name>FMN</name>
        <dbReference type="ChEBI" id="CHEBI:58210"/>
    </ligand>
</feature>
<dbReference type="GO" id="GO:0017150">
    <property type="term" value="F:tRNA dihydrouridine synthase activity"/>
    <property type="evidence" value="ECO:0007669"/>
    <property type="project" value="InterPro"/>
</dbReference>
<dbReference type="EC" id="1.3.1.-" evidence="12"/>
<dbReference type="PANTHER" id="PTHR11082:SF25">
    <property type="entry name" value="DUS-LIKE FMN-BINDING DOMAIN-CONTAINING PROTEIN"/>
    <property type="match status" value="1"/>
</dbReference>
<evidence type="ECO:0000256" key="1">
    <source>
        <dbReference type="ARBA" id="ARBA00001917"/>
    </source>
</evidence>
<dbReference type="AlphaFoldDB" id="A0A1G2CL76"/>
<evidence type="ECO:0000256" key="6">
    <source>
        <dbReference type="ARBA" id="ARBA00022694"/>
    </source>
</evidence>
<evidence type="ECO:0000256" key="8">
    <source>
        <dbReference type="ARBA" id="ARBA00022884"/>
    </source>
</evidence>
<dbReference type="Pfam" id="PF01207">
    <property type="entry name" value="Dus"/>
    <property type="match status" value="1"/>
</dbReference>
<keyword evidence="8" id="KW-0694">RNA-binding</keyword>
<dbReference type="SUPFAM" id="SSF51395">
    <property type="entry name" value="FMN-linked oxidoreductases"/>
    <property type="match status" value="1"/>
</dbReference>
<comment type="function">
    <text evidence="2 12">Catalyzes the synthesis of 5,6-dihydrouridine (D), a modified base found in the D-loop of most tRNAs, via the reduction of the C5-C6 double bond in target uridines.</text>
</comment>
<reference evidence="16 17" key="1">
    <citation type="journal article" date="2016" name="Nat. Commun.">
        <title>Thousands of microbial genomes shed light on interconnected biogeochemical processes in an aquifer system.</title>
        <authorList>
            <person name="Anantharaman K."/>
            <person name="Brown C.T."/>
            <person name="Hug L.A."/>
            <person name="Sharon I."/>
            <person name="Castelle C.J."/>
            <person name="Probst A.J."/>
            <person name="Thomas B.C."/>
            <person name="Singh A."/>
            <person name="Wilkins M.J."/>
            <person name="Karaoz U."/>
            <person name="Brodie E.L."/>
            <person name="Williams K.H."/>
            <person name="Hubbard S.S."/>
            <person name="Banfield J.F."/>
        </authorList>
    </citation>
    <scope>NUCLEOTIDE SEQUENCE [LARGE SCALE GENOMIC DNA]</scope>
</reference>
<dbReference type="InterPro" id="IPR013785">
    <property type="entry name" value="Aldolase_TIM"/>
</dbReference>
<keyword evidence="9 12" id="KW-0560">Oxidoreductase</keyword>
<evidence type="ECO:0000256" key="7">
    <source>
        <dbReference type="ARBA" id="ARBA00022857"/>
    </source>
</evidence>
<keyword evidence="14" id="KW-0547">Nucleotide-binding</keyword>
<feature type="binding site" evidence="14">
    <location>
        <begin position="20"/>
        <end position="22"/>
    </location>
    <ligand>
        <name>FMN</name>
        <dbReference type="ChEBI" id="CHEBI:58210"/>
    </ligand>
</feature>
<proteinExistence type="inferred from homology"/>
<dbReference type="GO" id="GO:0000049">
    <property type="term" value="F:tRNA binding"/>
    <property type="evidence" value="ECO:0007669"/>
    <property type="project" value="UniProtKB-KW"/>
</dbReference>
<dbReference type="GO" id="GO:0050660">
    <property type="term" value="F:flavin adenine dinucleotide binding"/>
    <property type="evidence" value="ECO:0007669"/>
    <property type="project" value="InterPro"/>
</dbReference>
<feature type="binding site" evidence="14">
    <location>
        <position position="147"/>
    </location>
    <ligand>
        <name>FMN</name>
        <dbReference type="ChEBI" id="CHEBI:58210"/>
    </ligand>
</feature>
<dbReference type="Gene3D" id="3.20.20.70">
    <property type="entry name" value="Aldolase class I"/>
    <property type="match status" value="1"/>
</dbReference>
<name>A0A1G2CL76_9BACT</name>
<comment type="cofactor">
    <cofactor evidence="1 12 14">
        <name>FMN</name>
        <dbReference type="ChEBI" id="CHEBI:58210"/>
    </cofactor>
</comment>
<dbReference type="Gene3D" id="1.10.1200.80">
    <property type="entry name" value="Putative flavin oxidoreducatase, domain 2"/>
    <property type="match status" value="1"/>
</dbReference>
<evidence type="ECO:0000256" key="10">
    <source>
        <dbReference type="ARBA" id="ARBA00048205"/>
    </source>
</evidence>
<dbReference type="CDD" id="cd02801">
    <property type="entry name" value="DUS_like_FMN"/>
    <property type="match status" value="1"/>
</dbReference>
<evidence type="ECO:0000256" key="9">
    <source>
        <dbReference type="ARBA" id="ARBA00023002"/>
    </source>
</evidence>
<dbReference type="InterPro" id="IPR035587">
    <property type="entry name" value="DUS-like_FMN-bd"/>
</dbReference>
<dbReference type="PROSITE" id="PS01136">
    <property type="entry name" value="UPF0034"/>
    <property type="match status" value="1"/>
</dbReference>
<keyword evidence="3" id="KW-0820">tRNA-binding</keyword>
<evidence type="ECO:0000256" key="13">
    <source>
        <dbReference type="PIRSR" id="PIRSR006621-1"/>
    </source>
</evidence>
<comment type="catalytic activity">
    <reaction evidence="11">
        <text>a 5,6-dihydrouridine in tRNA + NAD(+) = a uridine in tRNA + NADH + H(+)</text>
        <dbReference type="Rhea" id="RHEA:54452"/>
        <dbReference type="Rhea" id="RHEA-COMP:13339"/>
        <dbReference type="Rhea" id="RHEA-COMP:13887"/>
        <dbReference type="ChEBI" id="CHEBI:15378"/>
        <dbReference type="ChEBI" id="CHEBI:57540"/>
        <dbReference type="ChEBI" id="CHEBI:57945"/>
        <dbReference type="ChEBI" id="CHEBI:65315"/>
        <dbReference type="ChEBI" id="CHEBI:74443"/>
    </reaction>
</comment>
<comment type="similarity">
    <text evidence="12">Belongs to the dus family.</text>
</comment>
<dbReference type="PIRSF" id="PIRSF006621">
    <property type="entry name" value="Dus"/>
    <property type="match status" value="1"/>
</dbReference>
<dbReference type="Proteomes" id="UP000178599">
    <property type="component" value="Unassembled WGS sequence"/>
</dbReference>
<dbReference type="InterPro" id="IPR024036">
    <property type="entry name" value="tRNA-dHydroUridine_Synthase_C"/>
</dbReference>
<keyword evidence="7" id="KW-0521">NADP</keyword>
<evidence type="ECO:0000259" key="15">
    <source>
        <dbReference type="Pfam" id="PF01207"/>
    </source>
</evidence>
<organism evidence="16 17">
    <name type="scientific">Candidatus Liptonbacteria bacterium RIFOXYB1_FULL_36_10</name>
    <dbReference type="NCBI Taxonomy" id="1798654"/>
    <lineage>
        <taxon>Bacteria</taxon>
        <taxon>Candidatus Liptoniibacteriota</taxon>
    </lineage>
</organism>